<dbReference type="FunFam" id="2.170.130.10:FF:000003">
    <property type="entry name" value="SusC/RagA family TonB-linked outer membrane protein"/>
    <property type="match status" value="1"/>
</dbReference>
<keyword evidence="5" id="KW-1134">Transmembrane beta strand</keyword>
<keyword evidence="3 5" id="KW-0472">Membrane</keyword>
<keyword evidence="9" id="KW-1185">Reference proteome</keyword>
<dbReference type="SMART" id="SM00965">
    <property type="entry name" value="STN"/>
    <property type="match status" value="1"/>
</dbReference>
<evidence type="ECO:0000256" key="2">
    <source>
        <dbReference type="ARBA" id="ARBA00022729"/>
    </source>
</evidence>
<evidence type="ECO:0000313" key="8">
    <source>
        <dbReference type="EMBL" id="QWG03213.1"/>
    </source>
</evidence>
<dbReference type="SUPFAM" id="SSF56935">
    <property type="entry name" value="Porins"/>
    <property type="match status" value="1"/>
</dbReference>
<keyword evidence="5" id="KW-0812">Transmembrane</keyword>
<dbReference type="InterPro" id="IPR023997">
    <property type="entry name" value="TonB-dep_OMP_SusC/RagA_CS"/>
</dbReference>
<accession>A0AAX1NB20</accession>
<protein>
    <submittedName>
        <fullName evidence="8">SusC/RagA family TonB-linked outer membrane protein</fullName>
    </submittedName>
</protein>
<feature type="chain" id="PRO_5043858440" evidence="6">
    <location>
        <begin position="26"/>
        <end position="1110"/>
    </location>
</feature>
<dbReference type="Pfam" id="PF13715">
    <property type="entry name" value="CarbopepD_reg_2"/>
    <property type="match status" value="1"/>
</dbReference>
<feature type="signal peptide" evidence="6">
    <location>
        <begin position="1"/>
        <end position="25"/>
    </location>
</feature>
<dbReference type="EMBL" id="CP076132">
    <property type="protein sequence ID" value="QWG03213.1"/>
    <property type="molecule type" value="Genomic_DNA"/>
</dbReference>
<dbReference type="GO" id="GO:0015344">
    <property type="term" value="F:siderophore uptake transmembrane transporter activity"/>
    <property type="evidence" value="ECO:0007669"/>
    <property type="project" value="TreeGrafter"/>
</dbReference>
<comment type="similarity">
    <text evidence="5">Belongs to the TonB-dependent receptor family.</text>
</comment>
<dbReference type="RefSeq" id="WP_169664107.1">
    <property type="nucleotide sequence ID" value="NZ_CP076132.1"/>
</dbReference>
<dbReference type="PANTHER" id="PTHR30069">
    <property type="entry name" value="TONB-DEPENDENT OUTER MEMBRANE RECEPTOR"/>
    <property type="match status" value="1"/>
</dbReference>
<evidence type="ECO:0000256" key="5">
    <source>
        <dbReference type="PROSITE-ProRule" id="PRU01360"/>
    </source>
</evidence>
<dbReference type="NCBIfam" id="TIGR04057">
    <property type="entry name" value="SusC_RagA_signa"/>
    <property type="match status" value="1"/>
</dbReference>
<dbReference type="GO" id="GO:0044718">
    <property type="term" value="P:siderophore transmembrane transport"/>
    <property type="evidence" value="ECO:0007669"/>
    <property type="project" value="TreeGrafter"/>
</dbReference>
<reference evidence="8 9" key="1">
    <citation type="submission" date="2021-05" db="EMBL/GenBank/DDBJ databases">
        <title>Comparative genomic studies on the polysaccharide-degrading batcterial strains of the Flammeovirga genus.</title>
        <authorList>
            <person name="Zewei F."/>
            <person name="Zheng Z."/>
            <person name="Yu L."/>
            <person name="Ruyue G."/>
            <person name="Yanhong M."/>
            <person name="Yuanyuan C."/>
            <person name="Jingyan G."/>
            <person name="Wenjun H."/>
        </authorList>
    </citation>
    <scope>NUCLEOTIDE SEQUENCE [LARGE SCALE GENOMIC DNA]</scope>
    <source>
        <strain evidence="8 9">NBRC:100898</strain>
    </source>
</reference>
<dbReference type="Pfam" id="PF07715">
    <property type="entry name" value="Plug"/>
    <property type="match status" value="1"/>
</dbReference>
<dbReference type="Gene3D" id="2.60.40.1120">
    <property type="entry name" value="Carboxypeptidase-like, regulatory domain"/>
    <property type="match status" value="1"/>
</dbReference>
<keyword evidence="4 5" id="KW-0998">Cell outer membrane</keyword>
<dbReference type="InterPro" id="IPR011662">
    <property type="entry name" value="Secretin/TonB_short_N"/>
</dbReference>
<dbReference type="InterPro" id="IPR008969">
    <property type="entry name" value="CarboxyPept-like_regulatory"/>
</dbReference>
<sequence length="1110" mass="124376">MKLRLLFIRLKVVLLLLIVSQFAGAAEKPETQQFNFNFTNTTLEVVFEEIESTSSYRFFYNPDAINTSERISINAQNLDINSLMDKVLMGTDIGYHLQKHQIALYEKSTAIPVEQEEQDTGILIEGRVTDENQMPIVGASIIEKGTFNGIVTQFDGQFKLKVKDADAEIEISSIGYFSQTLKVGSQTKFDVSLQEDVEQLEEVIVVGYSTQKKENVTGSVAAVKGDDIVDVPATTISNSLAGRMPGVIVTNSSGAPGADEATIRIRGFDNPLVIVDGVETEFNRLDPNDIASISVLKDASAAIYGARAGNGVILVTTKRGQAGKTTVKLSTSYGAQSSIIRPEYVNATQYMDLVNDYAPGTYLDDDYSPYLNGQKQSTDWYGETFRDSAPIFRGNVNVSGGSEKVRYFLSYGYMDQASILQSNATNYNQHNIRSNINVNLTNNLELRLDLAYRQENRMEPGVSLGEIMTLTSFSNPMVPAYYPDRSYPVDNGSNLIGPNFVSRRDVSGYNKNDYGNTSANVVLNYKMPFLKGMSAKAFFNYTAWDTRGKHWQTDYSFYHYDESSDIYSEIVAKDISQITLTESYNQGKSITSQFFLNYDKTFGDHTIGALLLGEFISSDGSFVGATRGSFISSAVDQMYASSTERQNTEGFAWQDGRASFVGRLNYNYKEKYLAEATFRYDASPRFSEDHRWGLFPSFSLGWRISEENFLKNSEIVDNLKVRASVGKSGYDGIGNFNYLTGYIYGDAYVVNGSPTAGLVTKGMANPKATWETMTMYNVGVDFGLFKGIIYGEFDAFMRTREDILGKRDQSLPSTFGAYLPDENINSQVAQGFELLLGHKKTIKNFKYDISGNVSVSKSKWDHYDEPEYLDDETRARYQQSGQYVNRYFGYKALGLFTSDEEIKGWADQDGDLNNGVNHDIQPGDIKYLDYNGDGIINDLDKHVIGKGSIPEIFYGINVMLQWKNFDFSMLWQGASGFNVVFSQEAQQPFYNKATPLAMFMDRWTEDNNDPNAKFPRTVANSGNPNNYDKESSFWLQDGSYFRLKNVSLGYSLPTRIANKIGMENLRASVSGLNLFTFTDVYPFDPETPTGGRGWDYPQQKTVMMKLDLTF</sequence>
<dbReference type="Gene3D" id="2.170.130.10">
    <property type="entry name" value="TonB-dependent receptor, plug domain"/>
    <property type="match status" value="1"/>
</dbReference>
<dbReference type="AlphaFoldDB" id="A0AAX1NB20"/>
<gene>
    <name evidence="8" type="ORF">KMW28_06430</name>
</gene>
<organism evidence="8 9">
    <name type="scientific">Flammeovirga yaeyamensis</name>
    <dbReference type="NCBI Taxonomy" id="367791"/>
    <lineage>
        <taxon>Bacteria</taxon>
        <taxon>Pseudomonadati</taxon>
        <taxon>Bacteroidota</taxon>
        <taxon>Cytophagia</taxon>
        <taxon>Cytophagales</taxon>
        <taxon>Flammeovirgaceae</taxon>
        <taxon>Flammeovirga</taxon>
    </lineage>
</organism>
<name>A0AAX1NB20_9BACT</name>
<comment type="subcellular location">
    <subcellularLocation>
        <location evidence="5">Cell outer membrane</location>
        <topology evidence="5">Multi-pass membrane protein</topology>
    </subcellularLocation>
</comment>
<keyword evidence="2 6" id="KW-0732">Signal</keyword>
<dbReference type="PANTHER" id="PTHR30069:SF29">
    <property type="entry name" value="HEMOGLOBIN AND HEMOGLOBIN-HAPTOGLOBIN-BINDING PROTEIN 1-RELATED"/>
    <property type="match status" value="1"/>
</dbReference>
<evidence type="ECO:0000256" key="3">
    <source>
        <dbReference type="ARBA" id="ARBA00023136"/>
    </source>
</evidence>
<evidence type="ECO:0000256" key="1">
    <source>
        <dbReference type="ARBA" id="ARBA00022448"/>
    </source>
</evidence>
<dbReference type="InterPro" id="IPR023996">
    <property type="entry name" value="TonB-dep_OMP_SusC/RagA"/>
</dbReference>
<dbReference type="InterPro" id="IPR012910">
    <property type="entry name" value="Plug_dom"/>
</dbReference>
<dbReference type="Proteomes" id="UP000678679">
    <property type="component" value="Chromosome 1"/>
</dbReference>
<evidence type="ECO:0000313" key="9">
    <source>
        <dbReference type="Proteomes" id="UP000678679"/>
    </source>
</evidence>
<proteinExistence type="inferred from homology"/>
<dbReference type="SUPFAM" id="SSF49464">
    <property type="entry name" value="Carboxypeptidase regulatory domain-like"/>
    <property type="match status" value="1"/>
</dbReference>
<dbReference type="GO" id="GO:0009279">
    <property type="term" value="C:cell outer membrane"/>
    <property type="evidence" value="ECO:0007669"/>
    <property type="project" value="UniProtKB-SubCell"/>
</dbReference>
<evidence type="ECO:0000256" key="4">
    <source>
        <dbReference type="ARBA" id="ARBA00023237"/>
    </source>
</evidence>
<evidence type="ECO:0000256" key="6">
    <source>
        <dbReference type="SAM" id="SignalP"/>
    </source>
</evidence>
<evidence type="ECO:0000259" key="7">
    <source>
        <dbReference type="SMART" id="SM00965"/>
    </source>
</evidence>
<dbReference type="NCBIfam" id="TIGR04056">
    <property type="entry name" value="OMP_RagA_SusC"/>
    <property type="match status" value="1"/>
</dbReference>
<dbReference type="KEGG" id="fya:KMW28_06430"/>
<dbReference type="PROSITE" id="PS52016">
    <property type="entry name" value="TONB_DEPENDENT_REC_3"/>
    <property type="match status" value="1"/>
</dbReference>
<dbReference type="InterPro" id="IPR037066">
    <property type="entry name" value="Plug_dom_sf"/>
</dbReference>
<keyword evidence="1 5" id="KW-0813">Transport</keyword>
<dbReference type="InterPro" id="IPR039426">
    <property type="entry name" value="TonB-dep_rcpt-like"/>
</dbReference>
<feature type="domain" description="Secretin/TonB short N-terminal" evidence="7">
    <location>
        <begin position="56"/>
        <end position="107"/>
    </location>
</feature>